<dbReference type="SUPFAM" id="SSF52172">
    <property type="entry name" value="CheY-like"/>
    <property type="match status" value="1"/>
</dbReference>
<gene>
    <name evidence="6" type="ORF">HQ865_03745</name>
</gene>
<proteinExistence type="predicted"/>
<dbReference type="PROSITE" id="PS50110">
    <property type="entry name" value="RESPONSE_REGULATORY"/>
    <property type="match status" value="1"/>
</dbReference>
<accession>A0A7D4PSB7</accession>
<dbReference type="GO" id="GO:0003677">
    <property type="term" value="F:DNA binding"/>
    <property type="evidence" value="ECO:0007669"/>
    <property type="project" value="UniProtKB-KW"/>
</dbReference>
<evidence type="ECO:0000259" key="5">
    <source>
        <dbReference type="PROSITE" id="PS50110"/>
    </source>
</evidence>
<dbReference type="PRINTS" id="PR00038">
    <property type="entry name" value="HTHLUXR"/>
</dbReference>
<dbReference type="Proteomes" id="UP000505355">
    <property type="component" value="Chromosome"/>
</dbReference>
<evidence type="ECO:0000256" key="3">
    <source>
        <dbReference type="PROSITE-ProRule" id="PRU00169"/>
    </source>
</evidence>
<dbReference type="InterPro" id="IPR058245">
    <property type="entry name" value="NreC/VraR/RcsB-like_REC"/>
</dbReference>
<dbReference type="PROSITE" id="PS50043">
    <property type="entry name" value="HTH_LUXR_2"/>
    <property type="match status" value="1"/>
</dbReference>
<dbReference type="PANTHER" id="PTHR43214">
    <property type="entry name" value="TWO-COMPONENT RESPONSE REGULATOR"/>
    <property type="match status" value="1"/>
</dbReference>
<keyword evidence="2" id="KW-0238">DNA-binding</keyword>
<evidence type="ECO:0000256" key="1">
    <source>
        <dbReference type="ARBA" id="ARBA00022553"/>
    </source>
</evidence>
<name>A0A7D4PSB7_9SPHI</name>
<protein>
    <submittedName>
        <fullName evidence="6">Response regulator transcription factor</fullName>
    </submittedName>
</protein>
<dbReference type="Pfam" id="PF00196">
    <property type="entry name" value="GerE"/>
    <property type="match status" value="1"/>
</dbReference>
<dbReference type="InterPro" id="IPR016032">
    <property type="entry name" value="Sig_transdc_resp-reg_C-effctor"/>
</dbReference>
<feature type="domain" description="Response regulatory" evidence="5">
    <location>
        <begin position="8"/>
        <end position="124"/>
    </location>
</feature>
<dbReference type="CDD" id="cd06170">
    <property type="entry name" value="LuxR_C_like"/>
    <property type="match status" value="1"/>
</dbReference>
<evidence type="ECO:0000256" key="2">
    <source>
        <dbReference type="ARBA" id="ARBA00023125"/>
    </source>
</evidence>
<dbReference type="InterPro" id="IPR001789">
    <property type="entry name" value="Sig_transdc_resp-reg_receiver"/>
</dbReference>
<dbReference type="Gene3D" id="3.40.50.2300">
    <property type="match status" value="1"/>
</dbReference>
<dbReference type="AlphaFoldDB" id="A0A7D4PSB7"/>
<dbReference type="InterPro" id="IPR011006">
    <property type="entry name" value="CheY-like_superfamily"/>
</dbReference>
<dbReference type="GO" id="GO:0006355">
    <property type="term" value="P:regulation of DNA-templated transcription"/>
    <property type="evidence" value="ECO:0007669"/>
    <property type="project" value="InterPro"/>
</dbReference>
<keyword evidence="7" id="KW-1185">Reference proteome</keyword>
<dbReference type="Pfam" id="PF00072">
    <property type="entry name" value="Response_reg"/>
    <property type="match status" value="1"/>
</dbReference>
<dbReference type="GO" id="GO:0000160">
    <property type="term" value="P:phosphorelay signal transduction system"/>
    <property type="evidence" value="ECO:0007669"/>
    <property type="project" value="InterPro"/>
</dbReference>
<feature type="domain" description="HTH luxR-type" evidence="4">
    <location>
        <begin position="143"/>
        <end position="208"/>
    </location>
</feature>
<reference evidence="6 7" key="1">
    <citation type="submission" date="2020-05" db="EMBL/GenBank/DDBJ databases">
        <title>Mucilaginibacter mali sp. nov.</title>
        <authorList>
            <person name="Kim H.S."/>
            <person name="Lee K.C."/>
            <person name="Suh M.K."/>
            <person name="Kim J.-S."/>
            <person name="Han K.-I."/>
            <person name="Eom M.K."/>
            <person name="Shin Y.K."/>
            <person name="Lee J.-S."/>
        </authorList>
    </citation>
    <scope>NUCLEOTIDE SEQUENCE [LARGE SCALE GENOMIC DNA]</scope>
    <source>
        <strain evidence="6 7">G2-14</strain>
    </source>
</reference>
<evidence type="ECO:0000313" key="7">
    <source>
        <dbReference type="Proteomes" id="UP000505355"/>
    </source>
</evidence>
<dbReference type="SMART" id="SM00421">
    <property type="entry name" value="HTH_LUXR"/>
    <property type="match status" value="1"/>
</dbReference>
<organism evidence="6 7">
    <name type="scientific">Mucilaginibacter mali</name>
    <dbReference type="NCBI Taxonomy" id="2740462"/>
    <lineage>
        <taxon>Bacteria</taxon>
        <taxon>Pseudomonadati</taxon>
        <taxon>Bacteroidota</taxon>
        <taxon>Sphingobacteriia</taxon>
        <taxon>Sphingobacteriales</taxon>
        <taxon>Sphingobacteriaceae</taxon>
        <taxon>Mucilaginibacter</taxon>
    </lineage>
</organism>
<evidence type="ECO:0000259" key="4">
    <source>
        <dbReference type="PROSITE" id="PS50043"/>
    </source>
</evidence>
<dbReference type="SMART" id="SM00448">
    <property type="entry name" value="REC"/>
    <property type="match status" value="1"/>
</dbReference>
<sequence length="210" mass="23354">MEMERDIKIVIIEDDETIRTGYTFLIGNTDGYEVVNAYASYDEAANHLAADRPDVILLDIELPGTNGIEALPKIKKILPHCYVLILTVYESQKQIFDALANGASGYLTKGTPAVKIIESIKEVKEGGGPMSVNIARMVISSFMKNQDSPLSKRETQILELVVEGKSRSQIAKELFIDLETVRSHIKNIYLKLDVNSRADAIKTAKENKLI</sequence>
<dbReference type="SUPFAM" id="SSF46894">
    <property type="entry name" value="C-terminal effector domain of the bipartite response regulators"/>
    <property type="match status" value="1"/>
</dbReference>
<feature type="modified residue" description="4-aspartylphosphate" evidence="3">
    <location>
        <position position="59"/>
    </location>
</feature>
<dbReference type="CDD" id="cd17535">
    <property type="entry name" value="REC_NarL-like"/>
    <property type="match status" value="1"/>
</dbReference>
<dbReference type="EMBL" id="CP054139">
    <property type="protein sequence ID" value="QKJ28903.1"/>
    <property type="molecule type" value="Genomic_DNA"/>
</dbReference>
<keyword evidence="1 3" id="KW-0597">Phosphoprotein</keyword>
<dbReference type="InterPro" id="IPR039420">
    <property type="entry name" value="WalR-like"/>
</dbReference>
<dbReference type="InterPro" id="IPR000792">
    <property type="entry name" value="Tscrpt_reg_LuxR_C"/>
</dbReference>
<evidence type="ECO:0000313" key="6">
    <source>
        <dbReference type="EMBL" id="QKJ28903.1"/>
    </source>
</evidence>
<dbReference type="KEGG" id="mmab:HQ865_03745"/>